<dbReference type="AlphaFoldDB" id="A0A2L1CA10"/>
<accession>A0A2L1CA10</accession>
<dbReference type="KEGG" id="mmad:MMJJ_07910"/>
<evidence type="ECO:0000313" key="1">
    <source>
        <dbReference type="EMBL" id="AVB76202.1"/>
    </source>
</evidence>
<name>A0A2L1CA10_METMI</name>
<dbReference type="EMBL" id="CP026606">
    <property type="protein sequence ID" value="AVB76202.1"/>
    <property type="molecule type" value="Genomic_DNA"/>
</dbReference>
<proteinExistence type="predicted"/>
<evidence type="ECO:0000313" key="4">
    <source>
        <dbReference type="Proteomes" id="UP000239462"/>
    </source>
</evidence>
<sequence length="238" mass="25877">MKYISSISVDISSNDVETSEVVNEKLERELQLEMSKIGVKSTITNVTGDDIVISSFVSEDKIEEVNNIVFKLLYKHAEGFEDLNGVSNDPETAGEGVSYALSKTPSEYGDSIIIGFDTYCGESFVNEAALFVEEIGKKFGYDSSSSVSDTPTKIPGIGYSGVSTDDPVVVITLENVKDLKKITGMIYGGLLGFENVYFVKRGSPTNILPPGVIYTMTAFLNGNAIDLYDGIKRKNNLL</sequence>
<dbReference type="Proteomes" id="UP000239462">
    <property type="component" value="Chromosome"/>
</dbReference>
<dbReference type="GeneID" id="36101881"/>
<evidence type="ECO:0000313" key="5">
    <source>
        <dbReference type="Proteomes" id="UP000567099"/>
    </source>
</evidence>
<dbReference type="Proteomes" id="UP000590564">
    <property type="component" value="Unassembled WGS sequence"/>
</dbReference>
<dbReference type="EMBL" id="JACDUO010000002">
    <property type="protein sequence ID" value="MBA2864624.1"/>
    <property type="molecule type" value="Genomic_DNA"/>
</dbReference>
<dbReference type="RefSeq" id="WP_104837775.1">
    <property type="nucleotide sequence ID" value="NZ_CP026606.1"/>
</dbReference>
<dbReference type="InterPro" id="IPR012021">
    <property type="entry name" value="UCP005278"/>
</dbReference>
<reference evidence="2 5" key="3">
    <citation type="submission" date="2020-07" db="EMBL/GenBank/DDBJ databases">
        <title>Genomic Encyclopedia of Type Strains, Phase IV (KMG-V): Genome sequencing to study the core and pangenomes of soil and plant-associated prokaryotes.</title>
        <authorList>
            <person name="Whitman W."/>
        </authorList>
    </citation>
    <scope>NUCLEOTIDE SEQUENCE [LARGE SCALE GENOMIC DNA]</scope>
    <source>
        <strain evidence="2 5">C13</strain>
        <strain evidence="3 6">D1</strain>
    </source>
</reference>
<organism evidence="1 4">
    <name type="scientific">Methanococcus maripaludis</name>
    <name type="common">Methanococcus deltae</name>
    <dbReference type="NCBI Taxonomy" id="39152"/>
    <lineage>
        <taxon>Archaea</taxon>
        <taxon>Methanobacteriati</taxon>
        <taxon>Methanobacteriota</taxon>
        <taxon>Methanomada group</taxon>
        <taxon>Methanococci</taxon>
        <taxon>Methanococcales</taxon>
        <taxon>Methanococcaceae</taxon>
        <taxon>Methanococcus</taxon>
    </lineage>
</organism>
<evidence type="ECO:0000313" key="3">
    <source>
        <dbReference type="EMBL" id="MBB6497474.1"/>
    </source>
</evidence>
<dbReference type="Proteomes" id="UP000567099">
    <property type="component" value="Unassembled WGS sequence"/>
</dbReference>
<evidence type="ECO:0000313" key="6">
    <source>
        <dbReference type="Proteomes" id="UP000590564"/>
    </source>
</evidence>
<dbReference type="EMBL" id="JACHED010000003">
    <property type="protein sequence ID" value="MBB6497474.1"/>
    <property type="molecule type" value="Genomic_DNA"/>
</dbReference>
<reference evidence="4" key="1">
    <citation type="journal article" date="2018" name="Genome Announc.">
        <title>Complete Genome Sequence of the Methanococcus maripaludis Type Strain JJ (DSM 2067), a Model for Selenoprotein Synthesis in Archaea.</title>
        <authorList>
            <person name="Poehlein A."/>
            <person name="Heym D."/>
            <person name="Quitzke V."/>
            <person name="Fersch J."/>
            <person name="Daniel R."/>
            <person name="Rother M."/>
        </authorList>
    </citation>
    <scope>NUCLEOTIDE SEQUENCE [LARGE SCALE GENOMIC DNA]</scope>
    <source>
        <strain evidence="4">DSM 2067</strain>
    </source>
</reference>
<protein>
    <submittedName>
        <fullName evidence="1">Uncharacterized protein</fullName>
    </submittedName>
</protein>
<dbReference type="PIRSF" id="PIRSF005278">
    <property type="entry name" value="UCP005278"/>
    <property type="match status" value="1"/>
</dbReference>
<evidence type="ECO:0000313" key="2">
    <source>
        <dbReference type="EMBL" id="MBA2864624.1"/>
    </source>
</evidence>
<gene>
    <name evidence="2" type="ORF">HNP94_001646</name>
    <name evidence="3" type="ORF">HNP96_001517</name>
    <name evidence="1" type="ORF">MMJJ_07910</name>
</gene>
<reference evidence="1" key="2">
    <citation type="submission" date="2018-02" db="EMBL/GenBank/DDBJ databases">
        <title>Complete genome sequence of the Methanococcus maripaludis type strain JJ (DSM 2067), a model for selenoprotein synthesis in Archaea.</title>
        <authorList>
            <person name="Poehlein A."/>
            <person name="Heym D."/>
            <person name="Quitzke V."/>
            <person name="Fersch J."/>
            <person name="Daniel R."/>
            <person name="Rother M."/>
        </authorList>
    </citation>
    <scope>NUCLEOTIDE SEQUENCE [LARGE SCALE GENOMIC DNA]</scope>
    <source>
        <strain evidence="1">DSM 2067</strain>
    </source>
</reference>